<evidence type="ECO:0000313" key="2">
    <source>
        <dbReference type="EMBL" id="OJJ37468.1"/>
    </source>
</evidence>
<reference evidence="3" key="1">
    <citation type="journal article" date="2017" name="Genome Biol.">
        <title>Comparative genomics reveals high biological diversity and specific adaptations in the industrially and medically important fungal genus Aspergillus.</title>
        <authorList>
            <person name="de Vries R.P."/>
            <person name="Riley R."/>
            <person name="Wiebenga A."/>
            <person name="Aguilar-Osorio G."/>
            <person name="Amillis S."/>
            <person name="Uchima C.A."/>
            <person name="Anderluh G."/>
            <person name="Asadollahi M."/>
            <person name="Askin M."/>
            <person name="Barry K."/>
            <person name="Battaglia E."/>
            <person name="Bayram O."/>
            <person name="Benocci T."/>
            <person name="Braus-Stromeyer S.A."/>
            <person name="Caldana C."/>
            <person name="Canovas D."/>
            <person name="Cerqueira G.C."/>
            <person name="Chen F."/>
            <person name="Chen W."/>
            <person name="Choi C."/>
            <person name="Clum A."/>
            <person name="Dos Santos R.A."/>
            <person name="Damasio A.R."/>
            <person name="Diallinas G."/>
            <person name="Emri T."/>
            <person name="Fekete E."/>
            <person name="Flipphi M."/>
            <person name="Freyberg S."/>
            <person name="Gallo A."/>
            <person name="Gournas C."/>
            <person name="Habgood R."/>
            <person name="Hainaut M."/>
            <person name="Harispe M.L."/>
            <person name="Henrissat B."/>
            <person name="Hilden K.S."/>
            <person name="Hope R."/>
            <person name="Hossain A."/>
            <person name="Karabika E."/>
            <person name="Karaffa L."/>
            <person name="Karanyi Z."/>
            <person name="Krasevec N."/>
            <person name="Kuo A."/>
            <person name="Kusch H."/>
            <person name="LaButti K."/>
            <person name="Lagendijk E.L."/>
            <person name="Lapidus A."/>
            <person name="Levasseur A."/>
            <person name="Lindquist E."/>
            <person name="Lipzen A."/>
            <person name="Logrieco A.F."/>
            <person name="MacCabe A."/>
            <person name="Maekelae M.R."/>
            <person name="Malavazi I."/>
            <person name="Melin P."/>
            <person name="Meyer V."/>
            <person name="Mielnichuk N."/>
            <person name="Miskei M."/>
            <person name="Molnar A.P."/>
            <person name="Mule G."/>
            <person name="Ngan C.Y."/>
            <person name="Orejas M."/>
            <person name="Orosz E."/>
            <person name="Ouedraogo J.P."/>
            <person name="Overkamp K.M."/>
            <person name="Park H.-S."/>
            <person name="Perrone G."/>
            <person name="Piumi F."/>
            <person name="Punt P.J."/>
            <person name="Ram A.F."/>
            <person name="Ramon A."/>
            <person name="Rauscher S."/>
            <person name="Record E."/>
            <person name="Riano-Pachon D.M."/>
            <person name="Robert V."/>
            <person name="Roehrig J."/>
            <person name="Ruller R."/>
            <person name="Salamov A."/>
            <person name="Salih N.S."/>
            <person name="Samson R.A."/>
            <person name="Sandor E."/>
            <person name="Sanguinetti M."/>
            <person name="Schuetze T."/>
            <person name="Sepcic K."/>
            <person name="Shelest E."/>
            <person name="Sherlock G."/>
            <person name="Sophianopoulou V."/>
            <person name="Squina F.M."/>
            <person name="Sun H."/>
            <person name="Susca A."/>
            <person name="Todd R.B."/>
            <person name="Tsang A."/>
            <person name="Unkles S.E."/>
            <person name="van de Wiele N."/>
            <person name="van Rossen-Uffink D."/>
            <person name="Oliveira J.V."/>
            <person name="Vesth T.C."/>
            <person name="Visser J."/>
            <person name="Yu J.-H."/>
            <person name="Zhou M."/>
            <person name="Andersen M.R."/>
            <person name="Archer D.B."/>
            <person name="Baker S.E."/>
            <person name="Benoit I."/>
            <person name="Brakhage A.A."/>
            <person name="Braus G.H."/>
            <person name="Fischer R."/>
            <person name="Frisvad J.C."/>
            <person name="Goldman G.H."/>
            <person name="Houbraken J."/>
            <person name="Oakley B."/>
            <person name="Pocsi I."/>
            <person name="Scazzocchio C."/>
            <person name="Seiboth B."/>
            <person name="vanKuyk P.A."/>
            <person name="Wortman J."/>
            <person name="Dyer P.S."/>
            <person name="Grigoriev I.V."/>
        </authorList>
    </citation>
    <scope>NUCLEOTIDE SEQUENCE [LARGE SCALE GENOMIC DNA]</scope>
    <source>
        <strain evidence="3">DTO 134E9</strain>
    </source>
</reference>
<feature type="compositionally biased region" description="Polar residues" evidence="1">
    <location>
        <begin position="343"/>
        <end position="364"/>
    </location>
</feature>
<dbReference type="STRING" id="1073089.A0A1L9RRJ0"/>
<dbReference type="GeneID" id="63750891"/>
<proteinExistence type="predicted"/>
<feature type="compositionally biased region" description="Basic and acidic residues" evidence="1">
    <location>
        <begin position="331"/>
        <end position="341"/>
    </location>
</feature>
<feature type="region of interest" description="Disordered" evidence="1">
    <location>
        <begin position="227"/>
        <end position="385"/>
    </location>
</feature>
<feature type="compositionally biased region" description="Basic and acidic residues" evidence="1">
    <location>
        <begin position="31"/>
        <end position="61"/>
    </location>
</feature>
<dbReference type="VEuPathDB" id="FungiDB:ASPWEDRAFT_39157"/>
<feature type="region of interest" description="Disordered" evidence="1">
    <location>
        <begin position="137"/>
        <end position="190"/>
    </location>
</feature>
<dbReference type="EMBL" id="KV878211">
    <property type="protein sequence ID" value="OJJ37468.1"/>
    <property type="molecule type" value="Genomic_DNA"/>
</dbReference>
<sequence>MPRTLPWLTGGGSNGRASKDSTPQRSKIKTPKPEPKIGPRPEDDETPKGTAEDPSKKRDIFRSSQSPPTSPIQRCPSEEYLLEGFDKDDIYMMVEDEFYAVAQTFTQHLHYAEYVRRKKEAKLQNAAAIQDIARPTDGVTPMSEEALRKKTADAVSERQKTGLDQIERSRPRVDSEEENDDELDDAEVDSSFAGTSLYGLMMSPRKARSLMGMQGIKSTTRAAAGYAQTSEFGGDRRSLFSSPNDRQEKQHRDVDETASEDDDLDIETNTAPLRRADRTPATTNTNSATSRATSRGGSNISQSMADRKAKETMSMSAKYRTQSGSTSKRRMLFDDFDRLPEPNKSNISMQRGNSTSISKTSQKGSHSKGPDSKKSRLNEVPTFLL</sequence>
<protein>
    <submittedName>
        <fullName evidence="2">Uncharacterized protein</fullName>
    </submittedName>
</protein>
<accession>A0A1L9RRJ0</accession>
<feature type="compositionally biased region" description="Acidic residues" evidence="1">
    <location>
        <begin position="175"/>
        <end position="188"/>
    </location>
</feature>
<feature type="compositionally biased region" description="Basic and acidic residues" evidence="1">
    <location>
        <begin position="368"/>
        <end position="377"/>
    </location>
</feature>
<evidence type="ECO:0000313" key="3">
    <source>
        <dbReference type="Proteomes" id="UP000184383"/>
    </source>
</evidence>
<name>A0A1L9RRJ0_ASPWE</name>
<feature type="compositionally biased region" description="Acidic residues" evidence="1">
    <location>
        <begin position="256"/>
        <end position="266"/>
    </location>
</feature>
<feature type="compositionally biased region" description="Low complexity" evidence="1">
    <location>
        <begin position="279"/>
        <end position="295"/>
    </location>
</feature>
<feature type="compositionally biased region" description="Basic and acidic residues" evidence="1">
    <location>
        <begin position="245"/>
        <end position="255"/>
    </location>
</feature>
<dbReference type="OrthoDB" id="5374569at2759"/>
<keyword evidence="3" id="KW-1185">Reference proteome</keyword>
<evidence type="ECO:0000256" key="1">
    <source>
        <dbReference type="SAM" id="MobiDB-lite"/>
    </source>
</evidence>
<feature type="compositionally biased region" description="Polar residues" evidence="1">
    <location>
        <begin position="313"/>
        <end position="326"/>
    </location>
</feature>
<organism evidence="2 3">
    <name type="scientific">Aspergillus wentii DTO 134E9</name>
    <dbReference type="NCBI Taxonomy" id="1073089"/>
    <lineage>
        <taxon>Eukaryota</taxon>
        <taxon>Fungi</taxon>
        <taxon>Dikarya</taxon>
        <taxon>Ascomycota</taxon>
        <taxon>Pezizomycotina</taxon>
        <taxon>Eurotiomycetes</taxon>
        <taxon>Eurotiomycetidae</taxon>
        <taxon>Eurotiales</taxon>
        <taxon>Aspergillaceae</taxon>
        <taxon>Aspergillus</taxon>
        <taxon>Aspergillus subgen. Cremei</taxon>
    </lineage>
</organism>
<gene>
    <name evidence="2" type="ORF">ASPWEDRAFT_39157</name>
</gene>
<dbReference type="Proteomes" id="UP000184383">
    <property type="component" value="Unassembled WGS sequence"/>
</dbReference>
<dbReference type="AlphaFoldDB" id="A0A1L9RRJ0"/>
<dbReference type="RefSeq" id="XP_040691144.1">
    <property type="nucleotide sequence ID" value="XM_040835043.1"/>
</dbReference>
<feature type="compositionally biased region" description="Basic and acidic residues" evidence="1">
    <location>
        <begin position="145"/>
        <end position="174"/>
    </location>
</feature>
<feature type="region of interest" description="Disordered" evidence="1">
    <location>
        <begin position="1"/>
        <end position="77"/>
    </location>
</feature>